<keyword evidence="3" id="KW-1185">Reference proteome</keyword>
<gene>
    <name evidence="2" type="ORF">MANAM107_19370</name>
</gene>
<name>A0ABN6K9R4_9ACTO</name>
<organism evidence="2 3">
    <name type="scientific">Actinomyces capricornis</name>
    <dbReference type="NCBI Taxonomy" id="2755559"/>
    <lineage>
        <taxon>Bacteria</taxon>
        <taxon>Bacillati</taxon>
        <taxon>Actinomycetota</taxon>
        <taxon>Actinomycetes</taxon>
        <taxon>Actinomycetales</taxon>
        <taxon>Actinomycetaceae</taxon>
        <taxon>Actinomyces</taxon>
    </lineage>
</organism>
<reference evidence="2 3" key="1">
    <citation type="submission" date="2021-08" db="EMBL/GenBank/DDBJ databases">
        <title>Whole genome sequence of novel Actinomyces species strain MAS-1.</title>
        <authorList>
            <person name="Saito M."/>
            <person name="Kuwahara N."/>
            <person name="Takizawa T."/>
            <person name="Gotouda H."/>
            <person name="Ochiai T."/>
        </authorList>
    </citation>
    <scope>NUCLEOTIDE SEQUENCE [LARGE SCALE GENOMIC DNA]</scope>
    <source>
        <strain evidence="2 3">MAS-1</strain>
    </source>
</reference>
<dbReference type="Proteomes" id="UP000824496">
    <property type="component" value="Chromosome"/>
</dbReference>
<feature type="region of interest" description="Disordered" evidence="1">
    <location>
        <begin position="1"/>
        <end position="25"/>
    </location>
</feature>
<evidence type="ECO:0000313" key="2">
    <source>
        <dbReference type="EMBL" id="BDA65103.1"/>
    </source>
</evidence>
<feature type="compositionally biased region" description="Pro residues" evidence="1">
    <location>
        <begin position="1"/>
        <end position="17"/>
    </location>
</feature>
<evidence type="ECO:0000313" key="3">
    <source>
        <dbReference type="Proteomes" id="UP000824496"/>
    </source>
</evidence>
<accession>A0ABN6K9R4</accession>
<sequence length="130" mass="14407">MTPGQAPPAPPAPPDAPTAPLATHPIGAEAMRRAKRLPAMVDGITPRARRVARLRLTFREDVDVTITYRTAEIDRHDNLEMNIALTGRDWSAGCFSDCGCYVGQAAFWCPRSWRSTSLGVRYPRAECRRV</sequence>
<protein>
    <submittedName>
        <fullName evidence="2">Uncharacterized protein</fullName>
    </submittedName>
</protein>
<proteinExistence type="predicted"/>
<dbReference type="EMBL" id="AP025017">
    <property type="protein sequence ID" value="BDA65103.1"/>
    <property type="molecule type" value="Genomic_DNA"/>
</dbReference>
<evidence type="ECO:0000256" key="1">
    <source>
        <dbReference type="SAM" id="MobiDB-lite"/>
    </source>
</evidence>